<evidence type="ECO:0000256" key="1">
    <source>
        <dbReference type="SAM" id="SignalP"/>
    </source>
</evidence>
<comment type="caution">
    <text evidence="2">The sequence shown here is derived from an EMBL/GenBank/DDBJ whole genome shotgun (WGS) entry which is preliminary data.</text>
</comment>
<accession>A0ABQ6C1G1</accession>
<keyword evidence="1" id="KW-0732">Signal</keyword>
<feature type="chain" id="PRO_5047011735" description="Lipoprotein" evidence="1">
    <location>
        <begin position="24"/>
        <end position="127"/>
    </location>
</feature>
<dbReference type="Proteomes" id="UP001156836">
    <property type="component" value="Unassembled WGS sequence"/>
</dbReference>
<evidence type="ECO:0000313" key="3">
    <source>
        <dbReference type="Proteomes" id="UP001156836"/>
    </source>
</evidence>
<name>A0ABQ6C1G1_9NEIS</name>
<sequence length="127" mass="13545">MRAIRSRLVALLGAALLTTPALAADPIVVDFDSARWETKVENVIVDKNLAIVLFNLTAKQGERSGFVVALIRVSECSKLRGTILLGNSPISASGYREYAFDKEGKGFADGAGVGACMAIVKKEFPDT</sequence>
<dbReference type="EMBL" id="BSOZ01000083">
    <property type="protein sequence ID" value="GLS06018.1"/>
    <property type="molecule type" value="Genomic_DNA"/>
</dbReference>
<gene>
    <name evidence="2" type="ORF">GCM10007860_31830</name>
</gene>
<proteinExistence type="predicted"/>
<dbReference type="RefSeq" id="WP_018747183.1">
    <property type="nucleotide sequence ID" value="NZ_BSOZ01000083.1"/>
</dbReference>
<feature type="signal peptide" evidence="1">
    <location>
        <begin position="1"/>
        <end position="23"/>
    </location>
</feature>
<evidence type="ECO:0008006" key="4">
    <source>
        <dbReference type="Google" id="ProtNLM"/>
    </source>
</evidence>
<evidence type="ECO:0000313" key="2">
    <source>
        <dbReference type="EMBL" id="GLS06018.1"/>
    </source>
</evidence>
<keyword evidence="3" id="KW-1185">Reference proteome</keyword>
<protein>
    <recommendedName>
        <fullName evidence="4">Lipoprotein</fullName>
    </recommendedName>
</protein>
<organism evidence="2 3">
    <name type="scientific">Chitiniphilus shinanonensis</name>
    <dbReference type="NCBI Taxonomy" id="553088"/>
    <lineage>
        <taxon>Bacteria</taxon>
        <taxon>Pseudomonadati</taxon>
        <taxon>Pseudomonadota</taxon>
        <taxon>Betaproteobacteria</taxon>
        <taxon>Neisseriales</taxon>
        <taxon>Chitinibacteraceae</taxon>
        <taxon>Chitiniphilus</taxon>
    </lineage>
</organism>
<reference evidence="3" key="1">
    <citation type="journal article" date="2019" name="Int. J. Syst. Evol. Microbiol.">
        <title>The Global Catalogue of Microorganisms (GCM) 10K type strain sequencing project: providing services to taxonomists for standard genome sequencing and annotation.</title>
        <authorList>
            <consortium name="The Broad Institute Genomics Platform"/>
            <consortium name="The Broad Institute Genome Sequencing Center for Infectious Disease"/>
            <person name="Wu L."/>
            <person name="Ma J."/>
        </authorList>
    </citation>
    <scope>NUCLEOTIDE SEQUENCE [LARGE SCALE GENOMIC DNA]</scope>
    <source>
        <strain evidence="3">NBRC 104970</strain>
    </source>
</reference>